<organism evidence="1">
    <name type="scientific">viral metagenome</name>
    <dbReference type="NCBI Taxonomy" id="1070528"/>
    <lineage>
        <taxon>unclassified sequences</taxon>
        <taxon>metagenomes</taxon>
        <taxon>organismal metagenomes</taxon>
    </lineage>
</organism>
<accession>A0A6C0BQF3</accession>
<dbReference type="SUPFAM" id="SSF49899">
    <property type="entry name" value="Concanavalin A-like lectins/glucanases"/>
    <property type="match status" value="2"/>
</dbReference>
<reference evidence="1" key="1">
    <citation type="journal article" date="2020" name="Nature">
        <title>Giant virus diversity and host interactions through global metagenomics.</title>
        <authorList>
            <person name="Schulz F."/>
            <person name="Roux S."/>
            <person name="Paez-Espino D."/>
            <person name="Jungbluth S."/>
            <person name="Walsh D.A."/>
            <person name="Denef V.J."/>
            <person name="McMahon K.D."/>
            <person name="Konstantinidis K.T."/>
            <person name="Eloe-Fadrosh E.A."/>
            <person name="Kyrpides N.C."/>
            <person name="Woyke T."/>
        </authorList>
    </citation>
    <scope>NUCLEOTIDE SEQUENCE</scope>
    <source>
        <strain evidence="1">GVMAG-M-3300018416-26</strain>
    </source>
</reference>
<dbReference type="Gene3D" id="2.60.120.200">
    <property type="match status" value="2"/>
</dbReference>
<sequence>MPPKRSLTWPVNGNFSRGVLKNKNKQVDDAAYTTNPFKKLNNKNPNISSSININNYEDLMYVDLNDFHYIDDKYTIEINVSFPNAIDFTKARNIFTFGYHIKGESSGEITIGTDPSLGETLKNVPVLGIVGKYTENTKKTTPVEGAVGIVSGDNTTYTFKVIYNPNFDIDVFNRLTLFVNDTLNSTSEGLVNLYNFSTSNRKLLIGTSGWTNEPTWEGKMDICQMSFINADFSSKSINYPLNFLTTSLDSVPSDIVASYENTAYYNNSLYISKNAKSGVKYSFKSNYPSSNRKVVVYDDVNNAEFTCRFTQTINDVHYCAGTISEDFRIFSRATIVIDDIIFETDIFPLTVNNIHPVVDNEKPTDVNVTFLDSENSIFKVQFVHVVDNEISSGVSISANTFKNTILLQTGEVNGALPSGNGSTTGVSYKLTAFLVDIATYDPLTFDLNLHPQNLIVTLDVDDDLNLLQFANVTDLYAIYKCFVFVTDHMNNISEYFPVYGTESGVSLGDLDAPEIKITNFSISGDGDKARISVNGYAFDEKTSYNVYALVTSTDVLYDLTEEKDKNKLQTVLLDNSVYTHVMESLSNTNSNLGAFDLDGDTALSMFYNGYSFSNIKVDSSYLIYMMNKDSSELSENTFVQYLNNLTIPRNIITIIQNVNTINLLSLNPNFDFTDTIEKQVAITGDQISFRWDTKFYEELDTPYELIVDGISYSNYNIVNETGTEFEIIIPVFENTRAAELNYSLYRNGSRVSPTETNGKVFIQHSLNFIESDWLIESQPIDSANFHNNVTVKGSTNTLLKDLLPNSLLQDNTGINQDIRLGYPFFFDLSTNAGRVEYDSIQTEAISSYDMSLFVEGNFTINDTTSNTRYVSVYGSPVFDSTSKSLIFDGQNDYLKNVNIGNTAGAWSHSIAFWIYLDSNILTQPSEFQETVFVIGQPEAMKSIAFKYIYMGSQEIRLTYSFLWHETEINVGSEYLDQWQHMMLTYDGVLNIKKIYTNGVLLDTTNRYWSEHATDEYTLLNLNANQSIEIGRDVQNSTYFHGKIRNFQMFNRNLTRREVYVMSLYPIEGLDNKTLDTPKHLSVTYNNDDQTFTPSLNTVLYENLEEHSNLEMTLKITTKAGFSKSISKTFYTGYDLPILSITNTSMSSEGVVKMSSDISAFDKTSTLTMYYAIFFNEYTKQELKTFFVDNGNGTVLLNQGENNITHSLSFTDETTFYENLTTLASNINTTYYLHVYAIDNTGFDSHVVSTVSINILANNFGDKTTVTNNTKNNTMITYGDSVTLTWQTSYISKSENFNANIFGLPLIPTSTDGTNWTITAQLPVDWSTNRSLSDPQFFSVSYFTNEIVFPNLICINITAPEMNITLSNVNRVGNTSNSETTINFIDLDTLKTSENPKGNDFSGYEFIFTATHVSIPSIVKSTIINDVYPTNTVISNLVGGNIYDIQVNITDAAGNSYISNIFTVQTKIPDGSIPTNDLTVNTFKSPPTLGYDINGYIYFVVGEIDVYVVLSDSATEYTDTEYTSLFTTYPSLKLTNYNSLNAFTNQNQSESVINPSPVSFSQYFDGTTLTDILTETQYYAHVVATIKNIGTVEVAGVTNDWYPTVHNLPKIPQTITVQSFTTTNQYDDKLGTDGDTINLLFNTTYPEEKTRIVYNLGVSDSHNVRLFNLNDDKMSWKITYDITTNTYSIPKTSVTVSVVNGKFVFDPVVSAFDTSKAYVFDNTANAADHPLNFHTSNERPEFKYTFEVSVLSGHSANWIVPEHIIADGVALFENNNFDRLEVLVYPQSAYASDVNINHLIDSDTTTYVNWRDNPQPVGTKLFNLYFKERVQNITIQHARPTYTPGWKIYENDVVVYTDTSNHGDASEPRPYNVIYSLNNTYSQDADGYVTVSHFAAHSALFAHCGVHADMGSGVNGTSGIPVVGIDATIYRYTFEVNVPNYFSTHTTHEHHFEWGGLNVKSIKANGRDIATWDKFVSATALVDPVYHTKTDINGMLDSATGGTVWMWFDVDEPGTRIFELVFEERITSFQIVNGRPWNGPGWNIYEDGVLMVSESTNLGPAEVPIDEVYTYDLPTQGISSDLLLGSYIDTNGDIVAVTYLLDTNGTLTHVYLPNHVKPTSVPELLDASGTTTVATNLYVPTTGFVGGFVYTFEVNHKQTAEVGRVVINQLKADNNTLDAWDQFVSIRPLHEHLHETPTLRNIDNVLSLTNSGTGAYISFTSVEVGSTLIELVTLSEVALFGITYGRPIYAPGLKIYQNGVLKLAESENRGSSMTPEGVEYTYSVSQPFEHVLPFEIADSIAFYDMGEYVAGSSSLPDATSNARDLTVYGSPAVDAGTNSVAFDGLNDYMKVDNIGNTSGAWAHTIAFWIYIPSDSPAGSSMKVFHIGPTSDLYGAVSFNISRNAGGYCTWSYDFWGLRTKGESAASGFPNSIDQWSHVVLSYDGTTQKVYHNGVHMTVDLLLEGDQPLNIRNANQPMEIGRDIRGQSYLDGKLRQFQVFDRVLSAEEIATTLLKTDPTFKYTFEISVASNYYTGDHGLGYIIKYVKANGNFLNSWDKFVNVAATAISPTRTANPIENITVEEASNVAAWDSTPNNGVGAVFFEIVTTERVTLFEIHSNSPSLTPGWKISENGNVVYVDTSNGGTSGPDFTESTLKSYSLQTFPFKYTFEINVLPGGSNNWVVPGYIEANGVVLSDNATFGALEMLVYPLSIHDQNMVINNLFINSSNTYINWRTNVQPVGSKLFNLYFTEKVENVTIYYGRPLYTPGWKIYENDVLIHTETTNHGEESLPQNYGVSYSL</sequence>
<protein>
    <submittedName>
        <fullName evidence="1">Uncharacterized protein</fullName>
    </submittedName>
</protein>
<dbReference type="EMBL" id="MN739215">
    <property type="protein sequence ID" value="QHS94011.1"/>
    <property type="molecule type" value="Genomic_DNA"/>
</dbReference>
<dbReference type="Pfam" id="PF13385">
    <property type="entry name" value="Laminin_G_3"/>
    <property type="match status" value="2"/>
</dbReference>
<proteinExistence type="predicted"/>
<name>A0A6C0BQF3_9ZZZZ</name>
<dbReference type="InterPro" id="IPR013320">
    <property type="entry name" value="ConA-like_dom_sf"/>
</dbReference>
<evidence type="ECO:0000313" key="1">
    <source>
        <dbReference type="EMBL" id="QHS94011.1"/>
    </source>
</evidence>